<organism evidence="1 2">
    <name type="scientific">Enterococcus mundtii</name>
    <dbReference type="NCBI Taxonomy" id="53346"/>
    <lineage>
        <taxon>Bacteria</taxon>
        <taxon>Bacillati</taxon>
        <taxon>Bacillota</taxon>
        <taxon>Bacilli</taxon>
        <taxon>Lactobacillales</taxon>
        <taxon>Enterococcaceae</taxon>
        <taxon>Enterococcus</taxon>
    </lineage>
</organism>
<dbReference type="Pfam" id="PF02288">
    <property type="entry name" value="Dehydratase_MU"/>
    <property type="match status" value="1"/>
</dbReference>
<evidence type="ECO:0000313" key="1">
    <source>
        <dbReference type="EMBL" id="PQF24860.1"/>
    </source>
</evidence>
<comment type="caution">
    <text evidence="1">The sequence shown here is derived from an EMBL/GenBank/DDBJ whole genome shotgun (WGS) entry which is preliminary data.</text>
</comment>
<dbReference type="AlphaFoldDB" id="A0A2S7RXS2"/>
<name>A0A2S7RXS2_ENTMU</name>
<sequence>MEMDRPSIVIYVDGIDETILTSLLYGIEEESIPYKLEAKVFEDAAQAAYEAALASSLQVGIGGSRNTLCLHHKSLKKEQPYQVLEHVSIVPSRILRSLGSNAARIVKGIPLKSLELLEVKQ</sequence>
<gene>
    <name evidence="1" type="ORF">CUS89_03475</name>
</gene>
<evidence type="ECO:0008006" key="3">
    <source>
        <dbReference type="Google" id="ProtNLM"/>
    </source>
</evidence>
<proteinExistence type="predicted"/>
<reference evidence="1 2" key="1">
    <citation type="journal article" date="2018" name="Pathog. Dis.">
        <title>Whole-genome sequencing based characterization of antimicrobial resistance in Enterococcus.</title>
        <authorList>
            <person name="Tyson G."/>
        </authorList>
    </citation>
    <scope>NUCLEOTIDE SEQUENCE [LARGE SCALE GENOMIC DNA]</scope>
    <source>
        <strain evidence="1 2">CVM N55263</strain>
    </source>
</reference>
<dbReference type="Gene3D" id="3.40.50.10150">
    <property type="entry name" value="B12-dependent dehydatase associated subunit"/>
    <property type="match status" value="1"/>
</dbReference>
<dbReference type="InterPro" id="IPR003208">
    <property type="entry name" value="Dehydtase/Dehydtase_re"/>
</dbReference>
<evidence type="ECO:0000313" key="2">
    <source>
        <dbReference type="Proteomes" id="UP000237934"/>
    </source>
</evidence>
<protein>
    <recommendedName>
        <fullName evidence="3">Propanediol dehydratase</fullName>
    </recommendedName>
</protein>
<dbReference type="Proteomes" id="UP000237934">
    <property type="component" value="Unassembled WGS sequence"/>
</dbReference>
<accession>A0A2S7RXS2</accession>
<dbReference type="SUPFAM" id="SSF52968">
    <property type="entry name" value="B12-dependent dehydatase associated subunit"/>
    <property type="match status" value="1"/>
</dbReference>
<dbReference type="InterPro" id="IPR010254">
    <property type="entry name" value="B12-dep_deHydtase_bsu"/>
</dbReference>
<dbReference type="EMBL" id="PUAP01000010">
    <property type="protein sequence ID" value="PQF24860.1"/>
    <property type="molecule type" value="Genomic_DNA"/>
</dbReference>